<gene>
    <name evidence="1" type="ORF">DHETER_LOCUS4999</name>
</gene>
<evidence type="ECO:0000313" key="1">
    <source>
        <dbReference type="EMBL" id="CAG8545696.1"/>
    </source>
</evidence>
<accession>A0ACA9LS19</accession>
<comment type="caution">
    <text evidence="1">The sequence shown here is derived from an EMBL/GenBank/DDBJ whole genome shotgun (WGS) entry which is preliminary data.</text>
</comment>
<reference evidence="1" key="1">
    <citation type="submission" date="2021-06" db="EMBL/GenBank/DDBJ databases">
        <authorList>
            <person name="Kallberg Y."/>
            <person name="Tangrot J."/>
            <person name="Rosling A."/>
        </authorList>
    </citation>
    <scope>NUCLEOTIDE SEQUENCE</scope>
    <source>
        <strain evidence="1">IL203A</strain>
    </source>
</reference>
<protein>
    <submittedName>
        <fullName evidence="1">1692_t:CDS:1</fullName>
    </submittedName>
</protein>
<sequence length="75" mass="8700">MAAFTNREQEKAKIKLRNKFENLYLNITSNNQSEQQTSISTVTEIMQNLFFEAMSVPFERLFSDTGNLITPNIHD</sequence>
<proteinExistence type="predicted"/>
<organism evidence="1 2">
    <name type="scientific">Dentiscutata heterogama</name>
    <dbReference type="NCBI Taxonomy" id="1316150"/>
    <lineage>
        <taxon>Eukaryota</taxon>
        <taxon>Fungi</taxon>
        <taxon>Fungi incertae sedis</taxon>
        <taxon>Mucoromycota</taxon>
        <taxon>Glomeromycotina</taxon>
        <taxon>Glomeromycetes</taxon>
        <taxon>Diversisporales</taxon>
        <taxon>Gigasporaceae</taxon>
        <taxon>Dentiscutata</taxon>
    </lineage>
</organism>
<evidence type="ECO:0000313" key="2">
    <source>
        <dbReference type="Proteomes" id="UP000789702"/>
    </source>
</evidence>
<dbReference type="EMBL" id="CAJVPU010005288">
    <property type="protein sequence ID" value="CAG8545696.1"/>
    <property type="molecule type" value="Genomic_DNA"/>
</dbReference>
<keyword evidence="2" id="KW-1185">Reference proteome</keyword>
<dbReference type="Proteomes" id="UP000789702">
    <property type="component" value="Unassembled WGS sequence"/>
</dbReference>
<name>A0ACA9LS19_9GLOM</name>